<sequence>MKLGFGTNEWGGNAELWILETLLDALSGVRNLDSVIAFSCTSDLNFRTITSRLVSLLPKFPNLQRFDIPDPVLESIVKDKIRLPRCLKRVGIIRANAYHRLPFHTRLQLLISLLRRLRRGVTLDINHNPVGDWRELDKVRELKVVWRMGRRYRRYGNDSYTCGTGHPEKLLIN</sequence>
<dbReference type="EMBL" id="JAACJL010000057">
    <property type="protein sequence ID" value="KAF4611764.1"/>
    <property type="molecule type" value="Genomic_DNA"/>
</dbReference>
<keyword evidence="2" id="KW-1185">Reference proteome</keyword>
<reference evidence="1 2" key="1">
    <citation type="submission" date="2019-12" db="EMBL/GenBank/DDBJ databases">
        <authorList>
            <person name="Floudas D."/>
            <person name="Bentzer J."/>
            <person name="Ahren D."/>
            <person name="Johansson T."/>
            <person name="Persson P."/>
            <person name="Tunlid A."/>
        </authorList>
    </citation>
    <scope>NUCLEOTIDE SEQUENCE [LARGE SCALE GENOMIC DNA]</scope>
    <source>
        <strain evidence="1 2">CBS 102.39</strain>
    </source>
</reference>
<protein>
    <submittedName>
        <fullName evidence="1">Uncharacterized protein</fullName>
    </submittedName>
</protein>
<accession>A0A8H4QIK3</accession>
<evidence type="ECO:0000313" key="1">
    <source>
        <dbReference type="EMBL" id="KAF4611764.1"/>
    </source>
</evidence>
<dbReference type="AlphaFoldDB" id="A0A8H4QIK3"/>
<comment type="caution">
    <text evidence="1">The sequence shown here is derived from an EMBL/GenBank/DDBJ whole genome shotgun (WGS) entry which is preliminary data.</text>
</comment>
<proteinExistence type="predicted"/>
<organism evidence="1 2">
    <name type="scientific">Agrocybe pediades</name>
    <dbReference type="NCBI Taxonomy" id="84607"/>
    <lineage>
        <taxon>Eukaryota</taxon>
        <taxon>Fungi</taxon>
        <taxon>Dikarya</taxon>
        <taxon>Basidiomycota</taxon>
        <taxon>Agaricomycotina</taxon>
        <taxon>Agaricomycetes</taxon>
        <taxon>Agaricomycetidae</taxon>
        <taxon>Agaricales</taxon>
        <taxon>Agaricineae</taxon>
        <taxon>Strophariaceae</taxon>
        <taxon>Agrocybe</taxon>
    </lineage>
</organism>
<dbReference type="Proteomes" id="UP000521872">
    <property type="component" value="Unassembled WGS sequence"/>
</dbReference>
<gene>
    <name evidence="1" type="ORF">D9613_003596</name>
</gene>
<name>A0A8H4QIK3_9AGAR</name>
<evidence type="ECO:0000313" key="2">
    <source>
        <dbReference type="Proteomes" id="UP000521872"/>
    </source>
</evidence>